<dbReference type="EMBL" id="GBXM01107476">
    <property type="protein sequence ID" value="JAH01101.1"/>
    <property type="molecule type" value="Transcribed_RNA"/>
</dbReference>
<sequence length="46" mass="5341">MWLCQRCFCTHQRQSKGCQTPHLFFPPRDKSPFLCGICLGTKQTNP</sequence>
<accession>A0A0E9P8V6</accession>
<protein>
    <submittedName>
        <fullName evidence="1">Uncharacterized protein</fullName>
    </submittedName>
</protein>
<proteinExistence type="predicted"/>
<dbReference type="AlphaFoldDB" id="A0A0E9P8V6"/>
<organism evidence="1">
    <name type="scientific">Anguilla anguilla</name>
    <name type="common">European freshwater eel</name>
    <name type="synonym">Muraena anguilla</name>
    <dbReference type="NCBI Taxonomy" id="7936"/>
    <lineage>
        <taxon>Eukaryota</taxon>
        <taxon>Metazoa</taxon>
        <taxon>Chordata</taxon>
        <taxon>Craniata</taxon>
        <taxon>Vertebrata</taxon>
        <taxon>Euteleostomi</taxon>
        <taxon>Actinopterygii</taxon>
        <taxon>Neopterygii</taxon>
        <taxon>Teleostei</taxon>
        <taxon>Anguilliformes</taxon>
        <taxon>Anguillidae</taxon>
        <taxon>Anguilla</taxon>
    </lineage>
</organism>
<reference evidence="1" key="1">
    <citation type="submission" date="2014-11" db="EMBL/GenBank/DDBJ databases">
        <authorList>
            <person name="Amaro Gonzalez C."/>
        </authorList>
    </citation>
    <scope>NUCLEOTIDE SEQUENCE</scope>
</reference>
<reference evidence="1" key="2">
    <citation type="journal article" date="2015" name="Fish Shellfish Immunol.">
        <title>Early steps in the European eel (Anguilla anguilla)-Vibrio vulnificus interaction in the gills: Role of the RtxA13 toxin.</title>
        <authorList>
            <person name="Callol A."/>
            <person name="Pajuelo D."/>
            <person name="Ebbesson L."/>
            <person name="Teles M."/>
            <person name="MacKenzie S."/>
            <person name="Amaro C."/>
        </authorList>
    </citation>
    <scope>NUCLEOTIDE SEQUENCE</scope>
</reference>
<evidence type="ECO:0000313" key="1">
    <source>
        <dbReference type="EMBL" id="JAH01101.1"/>
    </source>
</evidence>
<name>A0A0E9P8V6_ANGAN</name>